<dbReference type="AlphaFoldDB" id="A0A9W4JZZ8"/>
<protein>
    <submittedName>
        <fullName evidence="1">Uncharacterized protein</fullName>
    </submittedName>
</protein>
<name>A0A9W4JZZ8_9EURO</name>
<sequence length="297" mass="32817">MIKSEPKGLDWEVIQRLDELKQLKANLGKEDKDKNLPNVEAIIKAYQTKNISSKGDLVTFWCDGKLVAGPKKFDPKELYALSSKQGSTGLWVEGIDGSKPQQLNIFFSLFPSQPRFAQHKILISLRNPNTQAPNTDMQTLTLPCLEDTGATLMKLHAQDVAELERLSGTNLPIMGSFMMITASNPVTARRMVVQANIWHNGRYIIPRWVDTEACVSPDPQGKANMSHNRLSGVWVHHTLTVLSLLDNTFRKHVGSNIWEILNTLVIPDPMLAQPPPILAGFNPGPQTTGATPAAPSP</sequence>
<organism evidence="1 2">
    <name type="scientific">Penicillium salamii</name>
    <dbReference type="NCBI Taxonomy" id="1612424"/>
    <lineage>
        <taxon>Eukaryota</taxon>
        <taxon>Fungi</taxon>
        <taxon>Dikarya</taxon>
        <taxon>Ascomycota</taxon>
        <taxon>Pezizomycotina</taxon>
        <taxon>Eurotiomycetes</taxon>
        <taxon>Eurotiomycetidae</taxon>
        <taxon>Eurotiales</taxon>
        <taxon>Aspergillaceae</taxon>
        <taxon>Penicillium</taxon>
    </lineage>
</organism>
<evidence type="ECO:0000313" key="2">
    <source>
        <dbReference type="Proteomes" id="UP001152592"/>
    </source>
</evidence>
<gene>
    <name evidence="1" type="ORF">PSALAMII_LOCUS10058</name>
</gene>
<dbReference type="OrthoDB" id="408631at2759"/>
<proteinExistence type="predicted"/>
<reference evidence="1" key="1">
    <citation type="submission" date="2021-07" db="EMBL/GenBank/DDBJ databases">
        <authorList>
            <person name="Branca A.L. A."/>
        </authorList>
    </citation>
    <scope>NUCLEOTIDE SEQUENCE</scope>
</reference>
<accession>A0A9W4JZZ8</accession>
<dbReference type="EMBL" id="CAJVPD010000286">
    <property type="protein sequence ID" value="CAG8424099.1"/>
    <property type="molecule type" value="Genomic_DNA"/>
</dbReference>
<dbReference type="Proteomes" id="UP001152592">
    <property type="component" value="Unassembled WGS sequence"/>
</dbReference>
<evidence type="ECO:0000313" key="1">
    <source>
        <dbReference type="EMBL" id="CAG8424099.1"/>
    </source>
</evidence>
<comment type="caution">
    <text evidence="1">The sequence shown here is derived from an EMBL/GenBank/DDBJ whole genome shotgun (WGS) entry which is preliminary data.</text>
</comment>